<reference evidence="1 2" key="1">
    <citation type="submission" date="2023-10" db="EMBL/GenBank/DDBJ databases">
        <title>Draft genome sequence of Xylaria bambusicola isolate GMP-LS, the root and basal stem rot pathogen of sugarcane in Indonesia.</title>
        <authorList>
            <person name="Selvaraj P."/>
            <person name="Muralishankar V."/>
            <person name="Muruganantham S."/>
            <person name="Sp S."/>
            <person name="Haryani S."/>
            <person name="Lau K.J.X."/>
            <person name="Naqvi N.I."/>
        </authorList>
    </citation>
    <scope>NUCLEOTIDE SEQUENCE [LARGE SCALE GENOMIC DNA]</scope>
    <source>
        <strain evidence="1">GMP-LS</strain>
    </source>
</reference>
<evidence type="ECO:0000313" key="2">
    <source>
        <dbReference type="Proteomes" id="UP001305414"/>
    </source>
</evidence>
<gene>
    <name evidence="1" type="ORF">RRF57_004380</name>
</gene>
<dbReference type="Proteomes" id="UP001305414">
    <property type="component" value="Unassembled WGS sequence"/>
</dbReference>
<comment type="caution">
    <text evidence="1">The sequence shown here is derived from an EMBL/GenBank/DDBJ whole genome shotgun (WGS) entry which is preliminary data.</text>
</comment>
<organism evidence="1 2">
    <name type="scientific">Xylaria bambusicola</name>
    <dbReference type="NCBI Taxonomy" id="326684"/>
    <lineage>
        <taxon>Eukaryota</taxon>
        <taxon>Fungi</taxon>
        <taxon>Dikarya</taxon>
        <taxon>Ascomycota</taxon>
        <taxon>Pezizomycotina</taxon>
        <taxon>Sordariomycetes</taxon>
        <taxon>Xylariomycetidae</taxon>
        <taxon>Xylariales</taxon>
        <taxon>Xylariaceae</taxon>
        <taxon>Xylaria</taxon>
    </lineage>
</organism>
<evidence type="ECO:0000313" key="1">
    <source>
        <dbReference type="EMBL" id="KAK5628665.1"/>
    </source>
</evidence>
<sequence>MTPTAESHLGSTGRLSEALTSRSSILSMIRHMQPSIRDTKASRYYYLQGLIARYGKHIQWASYNYPLDSADGGG</sequence>
<name>A0AAN7UA58_9PEZI</name>
<dbReference type="EMBL" id="JAWHQM010000009">
    <property type="protein sequence ID" value="KAK5628665.1"/>
    <property type="molecule type" value="Genomic_DNA"/>
</dbReference>
<accession>A0AAN7UA58</accession>
<keyword evidence="2" id="KW-1185">Reference proteome</keyword>
<proteinExistence type="predicted"/>
<protein>
    <submittedName>
        <fullName evidence="1">Uncharacterized protein</fullName>
    </submittedName>
</protein>
<dbReference type="AlphaFoldDB" id="A0AAN7UA58"/>